<keyword evidence="1" id="KW-0472">Membrane</keyword>
<name>A0ABS2RN15_9ACTN</name>
<protein>
    <submittedName>
        <fullName evidence="3">Flp pilus assembly protein TadG</fullName>
    </submittedName>
</protein>
<keyword evidence="1" id="KW-1133">Transmembrane helix</keyword>
<dbReference type="Pfam" id="PF07811">
    <property type="entry name" value="TadE"/>
    <property type="match status" value="1"/>
</dbReference>
<dbReference type="InterPro" id="IPR012495">
    <property type="entry name" value="TadE-like_dom"/>
</dbReference>
<organism evidence="3 4">
    <name type="scientific">Microlunatus panaciterrae</name>
    <dbReference type="NCBI Taxonomy" id="400768"/>
    <lineage>
        <taxon>Bacteria</taxon>
        <taxon>Bacillati</taxon>
        <taxon>Actinomycetota</taxon>
        <taxon>Actinomycetes</taxon>
        <taxon>Propionibacteriales</taxon>
        <taxon>Propionibacteriaceae</taxon>
        <taxon>Microlunatus</taxon>
    </lineage>
</organism>
<evidence type="ECO:0000256" key="1">
    <source>
        <dbReference type="SAM" id="Phobius"/>
    </source>
</evidence>
<proteinExistence type="predicted"/>
<dbReference type="EMBL" id="JAFBCF010000001">
    <property type="protein sequence ID" value="MBM7799977.1"/>
    <property type="molecule type" value="Genomic_DNA"/>
</dbReference>
<reference evidence="3 4" key="1">
    <citation type="submission" date="2021-01" db="EMBL/GenBank/DDBJ databases">
        <title>Sequencing the genomes of 1000 actinobacteria strains.</title>
        <authorList>
            <person name="Klenk H.-P."/>
        </authorList>
    </citation>
    <scope>NUCLEOTIDE SEQUENCE [LARGE SCALE GENOMIC DNA]</scope>
    <source>
        <strain evidence="3 4">DSM 18662</strain>
    </source>
</reference>
<dbReference type="Proteomes" id="UP000704762">
    <property type="component" value="Unassembled WGS sequence"/>
</dbReference>
<gene>
    <name evidence="3" type="ORF">JOE57_002898</name>
</gene>
<keyword evidence="1" id="KW-0812">Transmembrane</keyword>
<feature type="domain" description="TadE-like" evidence="2">
    <location>
        <begin position="27"/>
        <end position="69"/>
    </location>
</feature>
<keyword evidence="4" id="KW-1185">Reference proteome</keyword>
<feature type="transmembrane region" description="Helical" evidence="1">
    <location>
        <begin position="29"/>
        <end position="48"/>
    </location>
</feature>
<dbReference type="RefSeq" id="WP_204919068.1">
    <property type="nucleotide sequence ID" value="NZ_BAAAQP010000003.1"/>
</dbReference>
<sequence>MLRRASPGQLDHIYRGEEMKRQRSERGAAVVEFALIVPMLLLLVLGIAEFGRAYNIQTTLSGAAREGVRVMALNNNVAAAKTAAKNAAPTLNLTDTQISVTPGTCVVTAATPTPTATVQVTYPMSFLSGFFGTTITLRGKGVMRCNG</sequence>
<comment type="caution">
    <text evidence="3">The sequence shown here is derived from an EMBL/GenBank/DDBJ whole genome shotgun (WGS) entry which is preliminary data.</text>
</comment>
<evidence type="ECO:0000313" key="3">
    <source>
        <dbReference type="EMBL" id="MBM7799977.1"/>
    </source>
</evidence>
<evidence type="ECO:0000313" key="4">
    <source>
        <dbReference type="Proteomes" id="UP000704762"/>
    </source>
</evidence>
<evidence type="ECO:0000259" key="2">
    <source>
        <dbReference type="Pfam" id="PF07811"/>
    </source>
</evidence>
<accession>A0ABS2RN15</accession>